<keyword evidence="3" id="KW-1185">Reference proteome</keyword>
<feature type="transmembrane region" description="Helical" evidence="1">
    <location>
        <begin position="80"/>
        <end position="101"/>
    </location>
</feature>
<sequence>MKKTELLTQIKPHLLITDLGFLVYWMLTAVGVLSPVPADALHSSDFLTAWNWSFLPLDVLASLLGLLAVFLTSRFDVTPLVVVSLTLTHVAGLNAIAFWAIRGDFSLEWWLPNLYLMLFPLWFLPRLICLQTRPITPVL</sequence>
<protein>
    <submittedName>
        <fullName evidence="2">Uncharacterized protein</fullName>
    </submittedName>
</protein>
<comment type="caution">
    <text evidence="2">The sequence shown here is derived from an EMBL/GenBank/DDBJ whole genome shotgun (WGS) entry which is preliminary data.</text>
</comment>
<dbReference type="RefSeq" id="WP_222594673.1">
    <property type="nucleotide sequence ID" value="NZ_BJXB01000001.1"/>
</dbReference>
<accession>A0A511MWS5</accession>
<proteinExistence type="predicted"/>
<dbReference type="AlphaFoldDB" id="A0A511MWS5"/>
<keyword evidence="1" id="KW-0812">Transmembrane</keyword>
<evidence type="ECO:0000256" key="1">
    <source>
        <dbReference type="SAM" id="Phobius"/>
    </source>
</evidence>
<dbReference type="EMBL" id="BJXB01000001">
    <property type="protein sequence ID" value="GEM44728.1"/>
    <property type="molecule type" value="Genomic_DNA"/>
</dbReference>
<keyword evidence="1" id="KW-1133">Transmembrane helix</keyword>
<name>A0A511MWS5_DEIC1</name>
<dbReference type="Proteomes" id="UP000321306">
    <property type="component" value="Unassembled WGS sequence"/>
</dbReference>
<evidence type="ECO:0000313" key="3">
    <source>
        <dbReference type="Proteomes" id="UP000321306"/>
    </source>
</evidence>
<keyword evidence="1" id="KW-0472">Membrane</keyword>
<reference evidence="2 3" key="1">
    <citation type="submission" date="2019-07" db="EMBL/GenBank/DDBJ databases">
        <title>Whole genome shotgun sequence of Deinococcus cellulosilyticus NBRC 106333.</title>
        <authorList>
            <person name="Hosoyama A."/>
            <person name="Uohara A."/>
            <person name="Ohji S."/>
            <person name="Ichikawa N."/>
        </authorList>
    </citation>
    <scope>NUCLEOTIDE SEQUENCE [LARGE SCALE GENOMIC DNA]</scope>
    <source>
        <strain evidence="2 3">NBRC 106333</strain>
    </source>
</reference>
<gene>
    <name evidence="2" type="ORF">DC3_03630</name>
</gene>
<feature type="transmembrane region" description="Helical" evidence="1">
    <location>
        <begin position="54"/>
        <end position="73"/>
    </location>
</feature>
<organism evidence="2 3">
    <name type="scientific">Deinococcus cellulosilyticus (strain DSM 18568 / NBRC 106333 / KACC 11606 / 5516J-15)</name>
    <dbReference type="NCBI Taxonomy" id="1223518"/>
    <lineage>
        <taxon>Bacteria</taxon>
        <taxon>Thermotogati</taxon>
        <taxon>Deinococcota</taxon>
        <taxon>Deinococci</taxon>
        <taxon>Deinococcales</taxon>
        <taxon>Deinococcaceae</taxon>
        <taxon>Deinococcus</taxon>
    </lineage>
</organism>
<evidence type="ECO:0000313" key="2">
    <source>
        <dbReference type="EMBL" id="GEM44728.1"/>
    </source>
</evidence>
<feature type="transmembrane region" description="Helical" evidence="1">
    <location>
        <begin position="12"/>
        <end position="34"/>
    </location>
</feature>
<feature type="transmembrane region" description="Helical" evidence="1">
    <location>
        <begin position="107"/>
        <end position="124"/>
    </location>
</feature>
<dbReference type="InterPro" id="IPR020348">
    <property type="entry name" value="Uncharacterised_YvaD"/>
</dbReference>
<dbReference type="Pfam" id="PF17314">
    <property type="entry name" value="DUF5360"/>
    <property type="match status" value="1"/>
</dbReference>